<sequence>MQFRHPAIWLFKFLSIGFAYTGISNWDACSGRLERALDALHRDSARRNKLDEEEAGTLYQRELHSAPLEMSVSRIAVKLPETTKEPAGHWARVEQCAYDPARNSLRTRVVFNDLSVSGMVSLIPRDRRALISAESCRMTLRLRRAGIDFLTSPIARGRGQMRIRTESSFLEPRFASIYAYGCRSTRIDKQIKRQDKWPPYHPATVNKVTPTLSLPTLNDKYDAAEPRQLAGNAEEMDIVIPNESRHSRSWHIPERNFGVWKKNSWITKSSRRKRSMERYARTAMVITPRDFANALSNGRQSAGRPANFTESLNLTDSFKNDDPPQNVSREVRELIIDDNLFPIDAEDPNRSWQSKEYITREMEDVFLQGASQALTRYIERQLHPAIKETLMLSMGYTISYG</sequence>
<accession>A0AAW2FQR5</accession>
<proteinExistence type="predicted"/>
<evidence type="ECO:0000313" key="2">
    <source>
        <dbReference type="EMBL" id="KAL0118138.1"/>
    </source>
</evidence>
<dbReference type="AlphaFoldDB" id="A0AAW2FQR5"/>
<dbReference type="EMBL" id="JADYXP020000008">
    <property type="protein sequence ID" value="KAL0118138.1"/>
    <property type="molecule type" value="Genomic_DNA"/>
</dbReference>
<dbReference type="Proteomes" id="UP001430953">
    <property type="component" value="Unassembled WGS sequence"/>
</dbReference>
<keyword evidence="1" id="KW-0732">Signal</keyword>
<evidence type="ECO:0000313" key="3">
    <source>
        <dbReference type="Proteomes" id="UP001430953"/>
    </source>
</evidence>
<feature type="chain" id="PRO_5043788962" evidence="1">
    <location>
        <begin position="20"/>
        <end position="401"/>
    </location>
</feature>
<evidence type="ECO:0000256" key="1">
    <source>
        <dbReference type="SAM" id="SignalP"/>
    </source>
</evidence>
<gene>
    <name evidence="2" type="ORF">PUN28_009068</name>
</gene>
<protein>
    <submittedName>
        <fullName evidence="2">Uncharacterized protein</fullName>
    </submittedName>
</protein>
<organism evidence="2 3">
    <name type="scientific">Cardiocondyla obscurior</name>
    <dbReference type="NCBI Taxonomy" id="286306"/>
    <lineage>
        <taxon>Eukaryota</taxon>
        <taxon>Metazoa</taxon>
        <taxon>Ecdysozoa</taxon>
        <taxon>Arthropoda</taxon>
        <taxon>Hexapoda</taxon>
        <taxon>Insecta</taxon>
        <taxon>Pterygota</taxon>
        <taxon>Neoptera</taxon>
        <taxon>Endopterygota</taxon>
        <taxon>Hymenoptera</taxon>
        <taxon>Apocrita</taxon>
        <taxon>Aculeata</taxon>
        <taxon>Formicoidea</taxon>
        <taxon>Formicidae</taxon>
        <taxon>Myrmicinae</taxon>
        <taxon>Cardiocondyla</taxon>
    </lineage>
</organism>
<comment type="caution">
    <text evidence="2">The sequence shown here is derived from an EMBL/GenBank/DDBJ whole genome shotgun (WGS) entry which is preliminary data.</text>
</comment>
<keyword evidence="3" id="KW-1185">Reference proteome</keyword>
<reference evidence="2 3" key="1">
    <citation type="submission" date="2023-03" db="EMBL/GenBank/DDBJ databases">
        <title>High recombination rates correlate with genetic variation in Cardiocondyla obscurior ants.</title>
        <authorList>
            <person name="Errbii M."/>
        </authorList>
    </citation>
    <scope>NUCLEOTIDE SEQUENCE [LARGE SCALE GENOMIC DNA]</scope>
    <source>
        <strain evidence="2">Alpha-2009</strain>
        <tissue evidence="2">Whole body</tissue>
    </source>
</reference>
<name>A0AAW2FQR5_9HYME</name>
<feature type="signal peptide" evidence="1">
    <location>
        <begin position="1"/>
        <end position="19"/>
    </location>
</feature>